<dbReference type="EMBL" id="JAVDYB010000001">
    <property type="protein sequence ID" value="MDR7275601.1"/>
    <property type="molecule type" value="Genomic_DNA"/>
</dbReference>
<gene>
    <name evidence="1" type="ORF">J2S41_002379</name>
</gene>
<evidence type="ECO:0000313" key="2">
    <source>
        <dbReference type="Proteomes" id="UP001183643"/>
    </source>
</evidence>
<dbReference type="Proteomes" id="UP001183643">
    <property type="component" value="Unassembled WGS sequence"/>
</dbReference>
<proteinExistence type="predicted"/>
<dbReference type="RefSeq" id="WP_310366764.1">
    <property type="nucleotide sequence ID" value="NZ_JAVDYB010000001.1"/>
</dbReference>
<comment type="caution">
    <text evidence="1">The sequence shown here is derived from an EMBL/GenBank/DDBJ whole genome shotgun (WGS) entry which is preliminary data.</text>
</comment>
<organism evidence="1 2">
    <name type="scientific">Catenuloplanes atrovinosus</name>
    <dbReference type="NCBI Taxonomy" id="137266"/>
    <lineage>
        <taxon>Bacteria</taxon>
        <taxon>Bacillati</taxon>
        <taxon>Actinomycetota</taxon>
        <taxon>Actinomycetes</taxon>
        <taxon>Micromonosporales</taxon>
        <taxon>Micromonosporaceae</taxon>
        <taxon>Catenuloplanes</taxon>
    </lineage>
</organism>
<evidence type="ECO:0000313" key="1">
    <source>
        <dbReference type="EMBL" id="MDR7275601.1"/>
    </source>
</evidence>
<dbReference type="AlphaFoldDB" id="A0AAE3YPV0"/>
<accession>A0AAE3YPV0</accession>
<sequence>MAADDVKRILSTCDEELARVRRMVTGDVGTLTRMATAYAACGAHAESAARELIDARTRLAAAWAAPTGEDFQRDTAPLPGGCTAADTLCGQLSNGLHDTVRQLWRAERAVVEQIAAFRFDASRLTAMARNSTDSAAVVRRAQEVSERHTRAAVSIADGLSRGLLTFAETVTAQTRVFTSATQH</sequence>
<protein>
    <submittedName>
        <fullName evidence="1">Uncharacterized protein YukE</fullName>
    </submittedName>
</protein>
<keyword evidence="2" id="KW-1185">Reference proteome</keyword>
<name>A0AAE3YPV0_9ACTN</name>
<reference evidence="1" key="1">
    <citation type="submission" date="2023-07" db="EMBL/GenBank/DDBJ databases">
        <title>Sequencing the genomes of 1000 actinobacteria strains.</title>
        <authorList>
            <person name="Klenk H.-P."/>
        </authorList>
    </citation>
    <scope>NUCLEOTIDE SEQUENCE</scope>
    <source>
        <strain evidence="1">DSM 44707</strain>
    </source>
</reference>